<accession>A0A3N4PGW4</accession>
<feature type="domain" description="GP-PDE" evidence="2">
    <location>
        <begin position="36"/>
        <end position="264"/>
    </location>
</feature>
<dbReference type="SUPFAM" id="SSF51695">
    <property type="entry name" value="PLC-like phosphodiesterases"/>
    <property type="match status" value="1"/>
</dbReference>
<dbReference type="PROSITE" id="PS51704">
    <property type="entry name" value="GP_PDE"/>
    <property type="match status" value="1"/>
</dbReference>
<proteinExistence type="predicted"/>
<dbReference type="InterPro" id="IPR017946">
    <property type="entry name" value="PLC-like_Pdiesterase_TIM-brl"/>
</dbReference>
<feature type="signal peptide" evidence="1">
    <location>
        <begin position="1"/>
        <end position="21"/>
    </location>
</feature>
<gene>
    <name evidence="3" type="ORF">EGT74_12815</name>
</gene>
<evidence type="ECO:0000256" key="1">
    <source>
        <dbReference type="SAM" id="SignalP"/>
    </source>
</evidence>
<dbReference type="PANTHER" id="PTHR46211">
    <property type="entry name" value="GLYCEROPHOSPHORYL DIESTER PHOSPHODIESTERASE"/>
    <property type="match status" value="1"/>
</dbReference>
<organism evidence="3 4">
    <name type="scientific">Chitinophaga lutea</name>
    <dbReference type="NCBI Taxonomy" id="2488634"/>
    <lineage>
        <taxon>Bacteria</taxon>
        <taxon>Pseudomonadati</taxon>
        <taxon>Bacteroidota</taxon>
        <taxon>Chitinophagia</taxon>
        <taxon>Chitinophagales</taxon>
        <taxon>Chitinophagaceae</taxon>
        <taxon>Chitinophaga</taxon>
    </lineage>
</organism>
<evidence type="ECO:0000259" key="2">
    <source>
        <dbReference type="PROSITE" id="PS51704"/>
    </source>
</evidence>
<dbReference type="PANTHER" id="PTHR46211:SF14">
    <property type="entry name" value="GLYCEROPHOSPHODIESTER PHOSPHODIESTERASE"/>
    <property type="match status" value="1"/>
</dbReference>
<dbReference type="EMBL" id="RPDH01000002">
    <property type="protein sequence ID" value="RPE07952.1"/>
    <property type="molecule type" value="Genomic_DNA"/>
</dbReference>
<dbReference type="InterPro" id="IPR030395">
    <property type="entry name" value="GP_PDE_dom"/>
</dbReference>
<comment type="caution">
    <text evidence="3">The sequence shown here is derived from an EMBL/GenBank/DDBJ whole genome shotgun (WGS) entry which is preliminary data.</text>
</comment>
<dbReference type="CDD" id="cd08566">
    <property type="entry name" value="GDPD_AtGDE_like"/>
    <property type="match status" value="1"/>
</dbReference>
<dbReference type="Gene3D" id="3.20.20.190">
    <property type="entry name" value="Phosphatidylinositol (PI) phosphodiesterase"/>
    <property type="match status" value="1"/>
</dbReference>
<reference evidence="3 4" key="1">
    <citation type="submission" date="2018-11" db="EMBL/GenBank/DDBJ databases">
        <title>Chitinophaga lutea sp.nov., isolate from arsenic contaminated soil.</title>
        <authorList>
            <person name="Zong Y."/>
        </authorList>
    </citation>
    <scope>NUCLEOTIDE SEQUENCE [LARGE SCALE GENOMIC DNA]</scope>
    <source>
        <strain evidence="3 4">ZY74</strain>
    </source>
</reference>
<dbReference type="GO" id="GO:0006629">
    <property type="term" value="P:lipid metabolic process"/>
    <property type="evidence" value="ECO:0007669"/>
    <property type="project" value="InterPro"/>
</dbReference>
<evidence type="ECO:0000313" key="3">
    <source>
        <dbReference type="EMBL" id="RPE07952.1"/>
    </source>
</evidence>
<keyword evidence="1" id="KW-0732">Signal</keyword>
<keyword evidence="4" id="KW-1185">Reference proteome</keyword>
<dbReference type="Proteomes" id="UP000278351">
    <property type="component" value="Unassembled WGS sequence"/>
</dbReference>
<feature type="chain" id="PRO_5018105333" evidence="1">
    <location>
        <begin position="22"/>
        <end position="270"/>
    </location>
</feature>
<name>A0A3N4PGW4_9BACT</name>
<dbReference type="PROSITE" id="PS51257">
    <property type="entry name" value="PROKAR_LIPOPROTEIN"/>
    <property type="match status" value="1"/>
</dbReference>
<evidence type="ECO:0000313" key="4">
    <source>
        <dbReference type="Proteomes" id="UP000278351"/>
    </source>
</evidence>
<dbReference type="Pfam" id="PF03009">
    <property type="entry name" value="GDPD"/>
    <property type="match status" value="1"/>
</dbReference>
<sequence length="270" mass="30073">MSLLFQKLSTMLSFLFTLLVACVQEQPPLPAGRHAFTVIAHRGDHAKAPENTLAAYQQAIDHDLDYIEADLRTTRDGRLVIMHDNTVDRTTNGKGKVRELTFEAIRQLKTDGGHQVPAFKEVLQLCKGRVHIYLDFKDADVKAAFEEIKAAGMEQQVLVYVNKGAQYAAWRSIAPAVPLMVSLPEDVRDAAVLNAFLDRHPVSALDGGYKQYTREMVEAAVKRGVAVWPDMLHPEEGPALWKEAIALGLRGLQTDRPADFAAYLRENGIR</sequence>
<protein>
    <submittedName>
        <fullName evidence="3">Glycerophosphodiester phosphodiesterase</fullName>
    </submittedName>
</protein>
<dbReference type="AlphaFoldDB" id="A0A3N4PGW4"/>
<dbReference type="GO" id="GO:0008081">
    <property type="term" value="F:phosphoric diester hydrolase activity"/>
    <property type="evidence" value="ECO:0007669"/>
    <property type="project" value="InterPro"/>
</dbReference>